<sequence length="224" mass="25134">MINIFYTPKIQRILGMTLIGPCYPYTWHHSPCHDQTMSLRAGLTSSSNNFTYSKVSPEHFENSTTASSGATSYISAVTANFPFLPSTFPCNLNLNSFIFLTLNLKLFAAVSIFVTISKIEHFEVKTEPLFFFSSNKPERSKPEDIVEINSKALKNSGEEESIKLTFDSISNSKSKSSFEVLLKFKPFRNHGEFMIEGILILLSGFATRIFEINLFASDENHGGN</sequence>
<dbReference type="Gramene" id="Psat06G0069800-T1">
    <property type="protein sequence ID" value="KAI5393671.1"/>
    <property type="gene ID" value="KIW84_060698"/>
</dbReference>
<evidence type="ECO:0000313" key="2">
    <source>
        <dbReference type="Proteomes" id="UP001058974"/>
    </source>
</evidence>
<dbReference type="Proteomes" id="UP001058974">
    <property type="component" value="Chromosome 6"/>
</dbReference>
<comment type="caution">
    <text evidence="1">The sequence shown here is derived from an EMBL/GenBank/DDBJ whole genome shotgun (WGS) entry which is preliminary data.</text>
</comment>
<gene>
    <name evidence="1" type="ORF">KIW84_060698</name>
</gene>
<evidence type="ECO:0000313" key="1">
    <source>
        <dbReference type="EMBL" id="KAI5393671.1"/>
    </source>
</evidence>
<accession>A0A9D4W1L2</accession>
<organism evidence="1 2">
    <name type="scientific">Pisum sativum</name>
    <name type="common">Garden pea</name>
    <name type="synonym">Lathyrus oleraceus</name>
    <dbReference type="NCBI Taxonomy" id="3888"/>
    <lineage>
        <taxon>Eukaryota</taxon>
        <taxon>Viridiplantae</taxon>
        <taxon>Streptophyta</taxon>
        <taxon>Embryophyta</taxon>
        <taxon>Tracheophyta</taxon>
        <taxon>Spermatophyta</taxon>
        <taxon>Magnoliopsida</taxon>
        <taxon>eudicotyledons</taxon>
        <taxon>Gunneridae</taxon>
        <taxon>Pentapetalae</taxon>
        <taxon>rosids</taxon>
        <taxon>fabids</taxon>
        <taxon>Fabales</taxon>
        <taxon>Fabaceae</taxon>
        <taxon>Papilionoideae</taxon>
        <taxon>50 kb inversion clade</taxon>
        <taxon>NPAAA clade</taxon>
        <taxon>Hologalegina</taxon>
        <taxon>IRL clade</taxon>
        <taxon>Fabeae</taxon>
        <taxon>Lathyrus</taxon>
    </lineage>
</organism>
<dbReference type="AlphaFoldDB" id="A0A9D4W1L2"/>
<proteinExistence type="predicted"/>
<keyword evidence="2" id="KW-1185">Reference proteome</keyword>
<dbReference type="EMBL" id="JAMSHJ010000006">
    <property type="protein sequence ID" value="KAI5393671.1"/>
    <property type="molecule type" value="Genomic_DNA"/>
</dbReference>
<name>A0A9D4W1L2_PEA</name>
<reference evidence="1 2" key="1">
    <citation type="journal article" date="2022" name="Nat. Genet.">
        <title>Improved pea reference genome and pan-genome highlight genomic features and evolutionary characteristics.</title>
        <authorList>
            <person name="Yang T."/>
            <person name="Liu R."/>
            <person name="Luo Y."/>
            <person name="Hu S."/>
            <person name="Wang D."/>
            <person name="Wang C."/>
            <person name="Pandey M.K."/>
            <person name="Ge S."/>
            <person name="Xu Q."/>
            <person name="Li N."/>
            <person name="Li G."/>
            <person name="Huang Y."/>
            <person name="Saxena R.K."/>
            <person name="Ji Y."/>
            <person name="Li M."/>
            <person name="Yan X."/>
            <person name="He Y."/>
            <person name="Liu Y."/>
            <person name="Wang X."/>
            <person name="Xiang C."/>
            <person name="Varshney R.K."/>
            <person name="Ding H."/>
            <person name="Gao S."/>
            <person name="Zong X."/>
        </authorList>
    </citation>
    <scope>NUCLEOTIDE SEQUENCE [LARGE SCALE GENOMIC DNA]</scope>
    <source>
        <strain evidence="1 2">cv. Zhongwan 6</strain>
    </source>
</reference>
<protein>
    <submittedName>
        <fullName evidence="1">Uncharacterized protein</fullName>
    </submittedName>
</protein>